<evidence type="ECO:0000256" key="1">
    <source>
        <dbReference type="ARBA" id="ARBA00003548"/>
    </source>
</evidence>
<organism evidence="7 8">
    <name type="scientific">Aspergillus niger ATCC 13496</name>
    <dbReference type="NCBI Taxonomy" id="1353008"/>
    <lineage>
        <taxon>Eukaryota</taxon>
        <taxon>Fungi</taxon>
        <taxon>Dikarya</taxon>
        <taxon>Ascomycota</taxon>
        <taxon>Pezizomycotina</taxon>
        <taxon>Eurotiomycetes</taxon>
        <taxon>Eurotiomycetidae</taxon>
        <taxon>Eurotiales</taxon>
        <taxon>Aspergillaceae</taxon>
        <taxon>Aspergillus</taxon>
        <taxon>Aspergillus subgen. Circumdati</taxon>
    </lineage>
</organism>
<feature type="compositionally biased region" description="Basic residues" evidence="6">
    <location>
        <begin position="133"/>
        <end position="144"/>
    </location>
</feature>
<feature type="region of interest" description="Disordered" evidence="6">
    <location>
        <begin position="76"/>
        <end position="181"/>
    </location>
</feature>
<feature type="region of interest" description="Disordered" evidence="6">
    <location>
        <begin position="259"/>
        <end position="284"/>
    </location>
</feature>
<reference evidence="7 8" key="1">
    <citation type="submission" date="2018-07" db="EMBL/GenBank/DDBJ databases">
        <title>Section-level genome sequencing of Aspergillus section Nigri to investigate inter- and intra-species variation.</title>
        <authorList>
            <consortium name="DOE Joint Genome Institute"/>
            <person name="Vesth T.C."/>
            <person name="Nybo J.L."/>
            <person name="Theobald S."/>
            <person name="Frisvad J.C."/>
            <person name="Larsen T.O."/>
            <person name="Nielsen K.F."/>
            <person name="Hoof J.B."/>
            <person name="Brandl J."/>
            <person name="Salamov A."/>
            <person name="Riley R."/>
            <person name="Gladden J.M."/>
            <person name="Phatale P."/>
            <person name="Nielsen M.T."/>
            <person name="Lyhne E.K."/>
            <person name="Kogle M.E."/>
            <person name="Strasser K."/>
            <person name="McDonnell E."/>
            <person name="Barry K."/>
            <person name="Clum A."/>
            <person name="Chen C."/>
            <person name="Nolan M."/>
            <person name="Sandor L."/>
            <person name="Kuo A."/>
            <person name="Lipzen A."/>
            <person name="Hainaut M."/>
            <person name="Drula E."/>
            <person name="Tsang A."/>
            <person name="Magnuson J.K."/>
            <person name="Henrissat B."/>
            <person name="Wiebenga A."/>
            <person name="Simmons B.A."/>
            <person name="Makela M.R."/>
            <person name="De vries R.P."/>
            <person name="Grigoriev I.V."/>
            <person name="Mortensen U.H."/>
            <person name="Baker S.E."/>
            <person name="Andersen M.R."/>
        </authorList>
    </citation>
    <scope>NUCLEOTIDE SEQUENCE [LARGE SCALE GENOMIC DNA]</scope>
    <source>
        <strain evidence="7 8">ATCC 13496</strain>
    </source>
</reference>
<evidence type="ECO:0000256" key="5">
    <source>
        <dbReference type="ARBA" id="ARBA00022946"/>
    </source>
</evidence>
<evidence type="ECO:0000256" key="3">
    <source>
        <dbReference type="ARBA" id="ARBA00010895"/>
    </source>
</evidence>
<dbReference type="GO" id="GO:0005634">
    <property type="term" value="C:nucleus"/>
    <property type="evidence" value="ECO:0007669"/>
    <property type="project" value="TreeGrafter"/>
</dbReference>
<dbReference type="PANTHER" id="PTHR13475:SF3">
    <property type="entry name" value="NEUGRIN"/>
    <property type="match status" value="1"/>
</dbReference>
<evidence type="ECO:0000313" key="7">
    <source>
        <dbReference type="EMBL" id="RDH25304.1"/>
    </source>
</evidence>
<protein>
    <recommendedName>
        <fullName evidence="4">Required for respiratory growth protein 9, mitochondrial</fullName>
    </recommendedName>
</protein>
<accession>A0A370CC24</accession>
<dbReference type="VEuPathDB" id="FungiDB:M747DRAFT_292086"/>
<dbReference type="AlphaFoldDB" id="A0A370CC24"/>
<sequence length="284" mass="32074">MAGVCASSLKLSLPNVLRNALRSEFASDVHQGPASRRILSITPFSQSRYKTQRRNFSASIKPQLCQSAIYLSAQDPSSSASFSSNTAPLGGSENEIRRASTEANASPERNDTKTSHADYLAEAPSSDTPTDKKRTKSSRSKKRSRHEEIPSNPMPQKKPEKWQLHKQALKEKFKDGWNPSKKLSPDALEGIRHLHAVAPEKFTTPVLAEEFKVSPEAIRRILKSKWRPSETEIEDRRKRWERRHDRIWGHLSELGLRPSTKRTRDLTDANQLLYGNNQKKGGKA</sequence>
<name>A0A370CC24_ASPNG</name>
<keyword evidence="5" id="KW-0809">Transit peptide</keyword>
<dbReference type="GO" id="GO:0005739">
    <property type="term" value="C:mitochondrion"/>
    <property type="evidence" value="ECO:0007669"/>
    <property type="project" value="UniProtKB-SubCell"/>
</dbReference>
<proteinExistence type="inferred from homology"/>
<comment type="subcellular location">
    <subcellularLocation>
        <location evidence="2">Mitochondrion</location>
    </subcellularLocation>
</comment>
<feature type="compositionally biased region" description="Polar residues" evidence="6">
    <location>
        <begin position="268"/>
        <end position="284"/>
    </location>
</feature>
<evidence type="ECO:0000256" key="4">
    <source>
        <dbReference type="ARBA" id="ARBA00013566"/>
    </source>
</evidence>
<dbReference type="Pfam" id="PF06413">
    <property type="entry name" value="Neugrin"/>
    <property type="match status" value="1"/>
</dbReference>
<comment type="function">
    <text evidence="1">Required for respiratory activity and maintenance and expression of the mitochondrial genome.</text>
</comment>
<dbReference type="EMBL" id="KZ851900">
    <property type="protein sequence ID" value="RDH25304.1"/>
    <property type="molecule type" value="Genomic_DNA"/>
</dbReference>
<dbReference type="PANTHER" id="PTHR13475">
    <property type="entry name" value="NEUGRIN"/>
    <property type="match status" value="1"/>
</dbReference>
<feature type="compositionally biased region" description="Low complexity" evidence="6">
    <location>
        <begin position="76"/>
        <end position="87"/>
    </location>
</feature>
<evidence type="ECO:0000313" key="8">
    <source>
        <dbReference type="Proteomes" id="UP000253845"/>
    </source>
</evidence>
<evidence type="ECO:0000256" key="2">
    <source>
        <dbReference type="ARBA" id="ARBA00004173"/>
    </source>
</evidence>
<comment type="similarity">
    <text evidence="3">Belongs to the RRG9 family.</text>
</comment>
<dbReference type="SMR" id="A0A370CC24"/>
<feature type="compositionally biased region" description="Basic and acidic residues" evidence="6">
    <location>
        <begin position="157"/>
        <end position="175"/>
    </location>
</feature>
<dbReference type="InterPro" id="IPR010487">
    <property type="entry name" value="NGRN/Rrg9"/>
</dbReference>
<gene>
    <name evidence="7" type="ORF">M747DRAFT_292086</name>
</gene>
<evidence type="ECO:0000256" key="6">
    <source>
        <dbReference type="SAM" id="MobiDB-lite"/>
    </source>
</evidence>
<dbReference type="Proteomes" id="UP000253845">
    <property type="component" value="Unassembled WGS sequence"/>
</dbReference>